<sequence>MNISSRMIIIIKQGGTILYLHKVLKSIVFLALLAILTACGNANDSADSNTNKDTSKTAETTESATKIIKTQRGDIEIPRQAKRIITDGYLPELLVLGIKPIGSTQWDLENKVIQDQIDGIETTGERSLETIVQLKPDLIITWVGDEKILQQYEKIAPTLALPYSSSGDIYEIMRLLGDALDKKDEAEQWIKHLDKTAEEARAQLANIIKPDDTFALMGVFVVDKGFYIYGDGGYRGGEAIYKHLQLKPPAKQQKEMIGKESYRQVSYEVIPEYAGDYIFIDQGDLISEVWGESEGLWKSLDAVKNDRVFKLDPDLFWGNDPISLELQIKEVVKMLTNKQ</sequence>
<dbReference type="Gene3D" id="3.40.50.1980">
    <property type="entry name" value="Nitrogenase molybdenum iron protein domain"/>
    <property type="match status" value="2"/>
</dbReference>
<dbReference type="InterPro" id="IPR051313">
    <property type="entry name" value="Bact_iron-sidero_bind"/>
</dbReference>
<evidence type="ECO:0000256" key="5">
    <source>
        <dbReference type="SAM" id="MobiDB-lite"/>
    </source>
</evidence>
<evidence type="ECO:0000256" key="3">
    <source>
        <dbReference type="ARBA" id="ARBA00022448"/>
    </source>
</evidence>
<dbReference type="PANTHER" id="PTHR30532">
    <property type="entry name" value="IRON III DICITRATE-BINDING PERIPLASMIC PROTEIN"/>
    <property type="match status" value="1"/>
</dbReference>
<reference evidence="7 8" key="1">
    <citation type="submission" date="2017-10" db="EMBL/GenBank/DDBJ databases">
        <title>Draft genome of Lysinibacillus fusiformis strain Juneja, a laboratory-derived pathogen of Drosophila melanogaster.</title>
        <authorList>
            <person name="Smith B.R."/>
            <person name="Unckless R.L."/>
        </authorList>
    </citation>
    <scope>NUCLEOTIDE SEQUENCE [LARGE SCALE GENOMIC DNA]</scope>
    <source>
        <strain evidence="7 8">Juneja</strain>
    </source>
</reference>
<dbReference type="SUPFAM" id="SSF53807">
    <property type="entry name" value="Helical backbone' metal receptor"/>
    <property type="match status" value="1"/>
</dbReference>
<feature type="region of interest" description="Disordered" evidence="5">
    <location>
        <begin position="45"/>
        <end position="65"/>
    </location>
</feature>
<dbReference type="InterPro" id="IPR002491">
    <property type="entry name" value="ABC_transptr_periplasmic_BD"/>
</dbReference>
<comment type="similarity">
    <text evidence="2">Belongs to the bacterial solute-binding protein 8 family.</text>
</comment>
<keyword evidence="3" id="KW-0813">Transport</keyword>
<evidence type="ECO:0000256" key="1">
    <source>
        <dbReference type="ARBA" id="ARBA00004193"/>
    </source>
</evidence>
<dbReference type="PANTHER" id="PTHR30532:SF26">
    <property type="entry name" value="IRON(3+)-HYDROXAMATE-BINDING PROTEIN FHUD"/>
    <property type="match status" value="1"/>
</dbReference>
<evidence type="ECO:0000256" key="4">
    <source>
        <dbReference type="ARBA" id="ARBA00022729"/>
    </source>
</evidence>
<comment type="subcellular location">
    <subcellularLocation>
        <location evidence="1">Cell membrane</location>
        <topology evidence="1">Lipid-anchor</topology>
    </subcellularLocation>
</comment>
<proteinExistence type="inferred from homology"/>
<evidence type="ECO:0000259" key="6">
    <source>
        <dbReference type="PROSITE" id="PS50983"/>
    </source>
</evidence>
<dbReference type="GO" id="GO:0030288">
    <property type="term" value="C:outer membrane-bounded periplasmic space"/>
    <property type="evidence" value="ECO:0007669"/>
    <property type="project" value="TreeGrafter"/>
</dbReference>
<gene>
    <name evidence="7" type="ORF">CRI88_11485</name>
</gene>
<comment type="caution">
    <text evidence="7">The sequence shown here is derived from an EMBL/GenBank/DDBJ whole genome shotgun (WGS) entry which is preliminary data.</text>
</comment>
<name>A0A2I0UZ36_9BACI</name>
<evidence type="ECO:0000313" key="8">
    <source>
        <dbReference type="Proteomes" id="UP000234956"/>
    </source>
</evidence>
<dbReference type="Pfam" id="PF01497">
    <property type="entry name" value="Peripla_BP_2"/>
    <property type="match status" value="1"/>
</dbReference>
<dbReference type="GO" id="GO:1901678">
    <property type="term" value="P:iron coordination entity transport"/>
    <property type="evidence" value="ECO:0007669"/>
    <property type="project" value="UniProtKB-ARBA"/>
</dbReference>
<evidence type="ECO:0000313" key="7">
    <source>
        <dbReference type="EMBL" id="PKU51333.1"/>
    </source>
</evidence>
<dbReference type="GO" id="GO:0005886">
    <property type="term" value="C:plasma membrane"/>
    <property type="evidence" value="ECO:0007669"/>
    <property type="project" value="UniProtKB-SubCell"/>
</dbReference>
<accession>A0A2I0UZ36</accession>
<feature type="domain" description="Fe/B12 periplasmic-binding" evidence="6">
    <location>
        <begin position="81"/>
        <end position="339"/>
    </location>
</feature>
<dbReference type="Proteomes" id="UP000234956">
    <property type="component" value="Unassembled WGS sequence"/>
</dbReference>
<dbReference type="PROSITE" id="PS50983">
    <property type="entry name" value="FE_B12_PBP"/>
    <property type="match status" value="1"/>
</dbReference>
<protein>
    <submittedName>
        <fullName evidence="7">ABC transporter substrate-binding protein</fullName>
    </submittedName>
</protein>
<organism evidence="7 8">
    <name type="scientific">Lysinibacillus fusiformis</name>
    <dbReference type="NCBI Taxonomy" id="28031"/>
    <lineage>
        <taxon>Bacteria</taxon>
        <taxon>Bacillati</taxon>
        <taxon>Bacillota</taxon>
        <taxon>Bacilli</taxon>
        <taxon>Bacillales</taxon>
        <taxon>Bacillaceae</taxon>
        <taxon>Lysinibacillus</taxon>
    </lineage>
</organism>
<keyword evidence="4" id="KW-0732">Signal</keyword>
<evidence type="ECO:0000256" key="2">
    <source>
        <dbReference type="ARBA" id="ARBA00008814"/>
    </source>
</evidence>
<dbReference type="AlphaFoldDB" id="A0A2I0UZ36"/>
<dbReference type="EMBL" id="PDFK01000003">
    <property type="protein sequence ID" value="PKU51333.1"/>
    <property type="molecule type" value="Genomic_DNA"/>
</dbReference>